<organism evidence="2 3">
    <name type="scientific">Karstenula rhodostoma CBS 690.94</name>
    <dbReference type="NCBI Taxonomy" id="1392251"/>
    <lineage>
        <taxon>Eukaryota</taxon>
        <taxon>Fungi</taxon>
        <taxon>Dikarya</taxon>
        <taxon>Ascomycota</taxon>
        <taxon>Pezizomycotina</taxon>
        <taxon>Dothideomycetes</taxon>
        <taxon>Pleosporomycetidae</taxon>
        <taxon>Pleosporales</taxon>
        <taxon>Massarineae</taxon>
        <taxon>Didymosphaeriaceae</taxon>
        <taxon>Karstenula</taxon>
    </lineage>
</organism>
<accession>A0A9P4U9G7</accession>
<feature type="domain" description="Heterokaryon incompatibility" evidence="1">
    <location>
        <begin position="241"/>
        <end position="398"/>
    </location>
</feature>
<dbReference type="AlphaFoldDB" id="A0A9P4U9G7"/>
<dbReference type="InterPro" id="IPR052895">
    <property type="entry name" value="HetReg/Transcr_Mod"/>
</dbReference>
<dbReference type="OrthoDB" id="5386682at2759"/>
<dbReference type="Pfam" id="PF06985">
    <property type="entry name" value="HET"/>
    <property type="match status" value="1"/>
</dbReference>
<keyword evidence="3" id="KW-1185">Reference proteome</keyword>
<dbReference type="PANTHER" id="PTHR24148">
    <property type="entry name" value="ANKYRIN REPEAT DOMAIN-CONTAINING PROTEIN 39 HOMOLOG-RELATED"/>
    <property type="match status" value="1"/>
</dbReference>
<dbReference type="EMBL" id="MU001506">
    <property type="protein sequence ID" value="KAF2441203.1"/>
    <property type="molecule type" value="Genomic_DNA"/>
</dbReference>
<dbReference type="Proteomes" id="UP000799764">
    <property type="component" value="Unassembled WGS sequence"/>
</dbReference>
<dbReference type="PANTHER" id="PTHR24148:SF73">
    <property type="entry name" value="HET DOMAIN PROTEIN (AFU_ORTHOLOGUE AFUA_8G01020)"/>
    <property type="match status" value="1"/>
</dbReference>
<protein>
    <submittedName>
        <fullName evidence="2">HET-domain-containing protein</fullName>
    </submittedName>
</protein>
<evidence type="ECO:0000313" key="2">
    <source>
        <dbReference type="EMBL" id="KAF2441203.1"/>
    </source>
</evidence>
<reference evidence="2" key="1">
    <citation type="journal article" date="2020" name="Stud. Mycol.">
        <title>101 Dothideomycetes genomes: a test case for predicting lifestyles and emergence of pathogens.</title>
        <authorList>
            <person name="Haridas S."/>
            <person name="Albert R."/>
            <person name="Binder M."/>
            <person name="Bloem J."/>
            <person name="Labutti K."/>
            <person name="Salamov A."/>
            <person name="Andreopoulos B."/>
            <person name="Baker S."/>
            <person name="Barry K."/>
            <person name="Bills G."/>
            <person name="Bluhm B."/>
            <person name="Cannon C."/>
            <person name="Castanera R."/>
            <person name="Culley D."/>
            <person name="Daum C."/>
            <person name="Ezra D."/>
            <person name="Gonzalez J."/>
            <person name="Henrissat B."/>
            <person name="Kuo A."/>
            <person name="Liang C."/>
            <person name="Lipzen A."/>
            <person name="Lutzoni F."/>
            <person name="Magnuson J."/>
            <person name="Mondo S."/>
            <person name="Nolan M."/>
            <person name="Ohm R."/>
            <person name="Pangilinan J."/>
            <person name="Park H.-J."/>
            <person name="Ramirez L."/>
            <person name="Alfaro M."/>
            <person name="Sun H."/>
            <person name="Tritt A."/>
            <person name="Yoshinaga Y."/>
            <person name="Zwiers L.-H."/>
            <person name="Turgeon B."/>
            <person name="Goodwin S."/>
            <person name="Spatafora J."/>
            <person name="Crous P."/>
            <person name="Grigoriev I."/>
        </authorList>
    </citation>
    <scope>NUCLEOTIDE SEQUENCE</scope>
    <source>
        <strain evidence="2">CBS 690.94</strain>
    </source>
</reference>
<name>A0A9P4U9G7_9PLEO</name>
<dbReference type="InterPro" id="IPR010730">
    <property type="entry name" value="HET"/>
</dbReference>
<comment type="caution">
    <text evidence="2">The sequence shown here is derived from an EMBL/GenBank/DDBJ whole genome shotgun (WGS) entry which is preliminary data.</text>
</comment>
<dbReference type="Pfam" id="PF26639">
    <property type="entry name" value="Het-6_barrel"/>
    <property type="match status" value="1"/>
</dbReference>
<evidence type="ECO:0000259" key="1">
    <source>
        <dbReference type="Pfam" id="PF06985"/>
    </source>
</evidence>
<evidence type="ECO:0000313" key="3">
    <source>
        <dbReference type="Proteomes" id="UP000799764"/>
    </source>
</evidence>
<gene>
    <name evidence="2" type="ORF">P171DRAFT_475616</name>
</gene>
<sequence length="862" mass="97831">MHDQAIDISNREPETKHLCEDICEAFQEGIAAWDGRVEGLLRNNERDLEAAKKLRASFEEGFQTLANTYMKFYKQAGAHFAIGDPETKRELASALLQLNSKVIEILQQTPDDALAGVPWVPGSFDERYTIIRYDHLRQHSDYVRTKCVHVLHELFSKISDWAIPVHTLPPLANPTSMPTPPTAEPEPESFFERMRAPFHRQRYEYNRLPTQYSFRLVKVHIARPSVECEMETFSLINPPPFKALSYCWGKGGQHSDIWCNDGLFKVSSNLKKGLQRLHKYGAWSRVEWFWIDQICINQNDIEERMHQVRLMRAIYQRAQNTVIWLGSDDTSARGAISIIGDLYRLMLETQEKETAARVEGRSLDNIQVKIPPEEDERWTSLSWFLDLPWFERCWIIQEVVVSPGDPVLLCGGFQLLWSRFQEAMAALIRYHPRFRAERLKLMKGILDLSSKSEVWELSSLLQSTRPFQATDPRDKVFALLGLAGESRAPDKWPKALLPDYSRMTQDVYMAVTLYCIDKTTSLTILSQAGHVSGTEEATVDGGHRSWVPQWFKTQRGCELSAYTITRSESGWKTLVEKYNNASDSHPVSRNPHTPPHILRLEGVQVANVDSCFTVITPEAVPFSSSAMTLIDSPHPKLLKTTAELFTVCRSHLIHLSNENFLRTFFLVTTAGLTPEQNDARHEPLIHFCAFLGKAFPKTPEAEREGGSMYSLRRAFRSNLSISTLTPSLTPPTSTDSLLAPPLERRKSWSENLLVTPGSEVEGIHVDPSRYTSALAPMLHRRLFVTSTGHLGLGPAGMMSGDVVVVLFGGRVLYVLRRVDDVCWRFLGECYVDGFMYGEAMQPRDGAGGSGEGRVEHEWFDLV</sequence>
<proteinExistence type="predicted"/>